<dbReference type="PANTHER" id="PTHR31200:SF1">
    <property type="entry name" value="INO80 COMPLEX SUBUNIT C"/>
    <property type="match status" value="1"/>
</dbReference>
<accession>A0A1Q3A330</accession>
<evidence type="ECO:0000256" key="5">
    <source>
        <dbReference type="SAM" id="MobiDB-lite"/>
    </source>
</evidence>
<evidence type="ECO:0000313" key="7">
    <source>
        <dbReference type="EMBL" id="GAV50000.1"/>
    </source>
</evidence>
<evidence type="ECO:0000256" key="1">
    <source>
        <dbReference type="ARBA" id="ARBA00004123"/>
    </source>
</evidence>
<comment type="subcellular location">
    <subcellularLocation>
        <location evidence="1">Nucleus</location>
    </subcellularLocation>
</comment>
<protein>
    <recommendedName>
        <fullName evidence="6">Vps72/YL1 C-terminal domain-containing protein</fullName>
    </recommendedName>
</protein>
<dbReference type="OMA" id="VIKPMAP"/>
<dbReference type="EMBL" id="BDGX01000019">
    <property type="protein sequence ID" value="GAV50000.1"/>
    <property type="molecule type" value="Genomic_DNA"/>
</dbReference>
<feature type="region of interest" description="Disordered" evidence="5">
    <location>
        <begin position="1"/>
        <end position="26"/>
    </location>
</feature>
<evidence type="ECO:0000256" key="4">
    <source>
        <dbReference type="ARBA" id="ARBA00023242"/>
    </source>
</evidence>
<dbReference type="GO" id="GO:0006338">
    <property type="term" value="P:chromatin remodeling"/>
    <property type="evidence" value="ECO:0007669"/>
    <property type="project" value="EnsemblFungi"/>
</dbReference>
<reference evidence="7 8" key="1">
    <citation type="submission" date="2016-08" db="EMBL/GenBank/DDBJ databases">
        <title>Draft genome sequence of allopolyploid Zygosaccharomyces rouxii.</title>
        <authorList>
            <person name="Watanabe J."/>
            <person name="Uehara K."/>
            <person name="Mogi Y."/>
            <person name="Tsukioka Y."/>
        </authorList>
    </citation>
    <scope>NUCLEOTIDE SEQUENCE [LARGE SCALE GENOMIC DNA]</scope>
    <source>
        <strain evidence="7 8">NBRC 110957</strain>
    </source>
</reference>
<dbReference type="SMART" id="SM00993">
    <property type="entry name" value="YL1_C"/>
    <property type="match status" value="1"/>
</dbReference>
<feature type="compositionally biased region" description="Basic residues" evidence="5">
    <location>
        <begin position="50"/>
        <end position="62"/>
    </location>
</feature>
<sequence length="164" mass="19028">MQHSSSPLSRRDIKMTMSKPVNNSGVERLEFLRSVHNRNLVSVPSPFKKSSYRKPSRRHKSSRQLFTDESKRINAVLQQQQQQEQQDGKPRPIPKVTHFNVNAPPSLRPCKKYCDITGLKGLYRSPVNNLRYCNSEVYRLVVKPMPPGVDQEYLKLRGDHFVLK</sequence>
<evidence type="ECO:0000259" key="6">
    <source>
        <dbReference type="SMART" id="SM00993"/>
    </source>
</evidence>
<dbReference type="GO" id="GO:0031011">
    <property type="term" value="C:Ino80 complex"/>
    <property type="evidence" value="ECO:0007669"/>
    <property type="project" value="EnsemblFungi"/>
</dbReference>
<evidence type="ECO:0000256" key="3">
    <source>
        <dbReference type="ARBA" id="ARBA00023163"/>
    </source>
</evidence>
<name>A0A1Q3A330_ZYGRO</name>
<dbReference type="eggNOG" id="KOG4137">
    <property type="taxonomic scope" value="Eukaryota"/>
</dbReference>
<comment type="caution">
    <text evidence="7">The sequence shown here is derived from an EMBL/GenBank/DDBJ whole genome shotgun (WGS) entry which is preliminary data.</text>
</comment>
<evidence type="ECO:0000313" key="8">
    <source>
        <dbReference type="Proteomes" id="UP000187013"/>
    </source>
</evidence>
<proteinExistence type="predicted"/>
<dbReference type="Pfam" id="PF08265">
    <property type="entry name" value="YL1_C"/>
    <property type="match status" value="1"/>
</dbReference>
<dbReference type="PANTHER" id="PTHR31200">
    <property type="entry name" value="INO80 COMPLEX SUBUNIT C"/>
    <property type="match status" value="1"/>
</dbReference>
<gene>
    <name evidence="7" type="ORF">ZYGR_0S01340</name>
</gene>
<dbReference type="Proteomes" id="UP000187013">
    <property type="component" value="Unassembled WGS sequence"/>
</dbReference>
<organism evidence="7 8">
    <name type="scientific">Zygosaccharomyces rouxii</name>
    <dbReference type="NCBI Taxonomy" id="4956"/>
    <lineage>
        <taxon>Eukaryota</taxon>
        <taxon>Fungi</taxon>
        <taxon>Dikarya</taxon>
        <taxon>Ascomycota</taxon>
        <taxon>Saccharomycotina</taxon>
        <taxon>Saccharomycetes</taxon>
        <taxon>Saccharomycetales</taxon>
        <taxon>Saccharomycetaceae</taxon>
        <taxon>Zygosaccharomyces</taxon>
    </lineage>
</organism>
<keyword evidence="4" id="KW-0539">Nucleus</keyword>
<dbReference type="AlphaFoldDB" id="A0A1Q3A330"/>
<keyword evidence="2" id="KW-0805">Transcription regulation</keyword>
<feature type="domain" description="Vps72/YL1 C-terminal" evidence="6">
    <location>
        <begin position="112"/>
        <end position="141"/>
    </location>
</feature>
<dbReference type="InterPro" id="IPR029525">
    <property type="entry name" value="INO80C/Ies6"/>
</dbReference>
<dbReference type="InterPro" id="IPR013272">
    <property type="entry name" value="Vps72/YL1_C"/>
</dbReference>
<evidence type="ECO:0000256" key="2">
    <source>
        <dbReference type="ARBA" id="ARBA00023015"/>
    </source>
</evidence>
<feature type="region of interest" description="Disordered" evidence="5">
    <location>
        <begin position="44"/>
        <end position="68"/>
    </location>
</feature>
<keyword evidence="3" id="KW-0804">Transcription</keyword>
<dbReference type="OrthoDB" id="49520at2759"/>